<dbReference type="CDD" id="cd01851">
    <property type="entry name" value="GBP"/>
    <property type="match status" value="1"/>
</dbReference>
<evidence type="ECO:0000256" key="6">
    <source>
        <dbReference type="ARBA" id="ARBA00022989"/>
    </source>
</evidence>
<dbReference type="Gene3D" id="1.20.1000.10">
    <property type="entry name" value="Guanylate-binding protein, C-terminal domain"/>
    <property type="match status" value="1"/>
</dbReference>
<name>A0AAD7XEC7_9STRA</name>
<dbReference type="Pfam" id="PF02841">
    <property type="entry name" value="GBP_C"/>
    <property type="match status" value="1"/>
</dbReference>
<dbReference type="InterPro" id="IPR005828">
    <property type="entry name" value="MFS_sugar_transport-like"/>
</dbReference>
<evidence type="ECO:0000256" key="18">
    <source>
        <dbReference type="SAM" id="Phobius"/>
    </source>
</evidence>
<dbReference type="InterPro" id="IPR036259">
    <property type="entry name" value="MFS_trans_sf"/>
</dbReference>
<evidence type="ECO:0000256" key="3">
    <source>
        <dbReference type="ARBA" id="ARBA00022448"/>
    </source>
</evidence>
<feature type="compositionally biased region" description="Basic and acidic residues" evidence="17">
    <location>
        <begin position="500"/>
        <end position="514"/>
    </location>
</feature>
<feature type="transmembrane region" description="Helical" evidence="18">
    <location>
        <begin position="724"/>
        <end position="742"/>
    </location>
</feature>
<feature type="region of interest" description="Disordered" evidence="17">
    <location>
        <begin position="500"/>
        <end position="522"/>
    </location>
</feature>
<accession>A0AAD7XEC7</accession>
<feature type="transmembrane region" description="Helical" evidence="18">
    <location>
        <begin position="785"/>
        <end position="805"/>
    </location>
</feature>
<dbReference type="InterPro" id="IPR003663">
    <property type="entry name" value="Sugar/inositol_transpt"/>
</dbReference>
<comment type="catalytic activity">
    <reaction evidence="11">
        <text>D-xylose(out) = D-xylose(in)</text>
        <dbReference type="Rhea" id="RHEA:78427"/>
        <dbReference type="ChEBI" id="CHEBI:53455"/>
    </reaction>
    <physiologicalReaction direction="left-to-right" evidence="11">
        <dbReference type="Rhea" id="RHEA:78428"/>
    </physiologicalReaction>
</comment>
<evidence type="ECO:0000256" key="11">
    <source>
        <dbReference type="ARBA" id="ARBA00044656"/>
    </source>
</evidence>
<dbReference type="InterPro" id="IPR003191">
    <property type="entry name" value="Guanylate-bd/ATL_C"/>
</dbReference>
<evidence type="ECO:0000256" key="7">
    <source>
        <dbReference type="ARBA" id="ARBA00023134"/>
    </source>
</evidence>
<evidence type="ECO:0000313" key="21">
    <source>
        <dbReference type="EMBL" id="KAJ8598077.1"/>
    </source>
</evidence>
<comment type="similarity">
    <text evidence="16">Belongs to the TRAFAC class dynamin-like GTPase superfamily. GB1/RHD3 GTPase family.</text>
</comment>
<organism evidence="21 22">
    <name type="scientific">Chrysophaeum taylorii</name>
    <dbReference type="NCBI Taxonomy" id="2483200"/>
    <lineage>
        <taxon>Eukaryota</taxon>
        <taxon>Sar</taxon>
        <taxon>Stramenopiles</taxon>
        <taxon>Ochrophyta</taxon>
        <taxon>Pelagophyceae</taxon>
        <taxon>Pelagomonadales</taxon>
        <taxon>Pelagomonadaceae</taxon>
        <taxon>Chrysophaeum</taxon>
    </lineage>
</organism>
<feature type="transmembrane region" description="Helical" evidence="18">
    <location>
        <begin position="696"/>
        <end position="717"/>
    </location>
</feature>
<evidence type="ECO:0000256" key="14">
    <source>
        <dbReference type="ARBA" id="ARBA00044710"/>
    </source>
</evidence>
<evidence type="ECO:0000259" key="19">
    <source>
        <dbReference type="PROSITE" id="PS50850"/>
    </source>
</evidence>
<dbReference type="PRINTS" id="PR00171">
    <property type="entry name" value="SUGRTRNSPORT"/>
</dbReference>
<evidence type="ECO:0000256" key="12">
    <source>
        <dbReference type="ARBA" id="ARBA00044662"/>
    </source>
</evidence>
<protein>
    <recommendedName>
        <fullName evidence="15">Hexose transporter 1</fullName>
    </recommendedName>
</protein>
<comment type="catalytic activity">
    <reaction evidence="14">
        <text>D-fructose(out) = D-fructose(in)</text>
        <dbReference type="Rhea" id="RHEA:60372"/>
        <dbReference type="ChEBI" id="CHEBI:37721"/>
    </reaction>
    <physiologicalReaction direction="left-to-right" evidence="14">
        <dbReference type="Rhea" id="RHEA:60373"/>
    </physiologicalReaction>
</comment>
<dbReference type="SUPFAM" id="SSF48340">
    <property type="entry name" value="Interferon-induced guanylate-binding protein 1 (GBP1), C-terminal domain"/>
    <property type="match status" value="1"/>
</dbReference>
<dbReference type="GO" id="GO:0003924">
    <property type="term" value="F:GTPase activity"/>
    <property type="evidence" value="ECO:0007669"/>
    <property type="project" value="InterPro"/>
</dbReference>
<keyword evidence="8 18" id="KW-0472">Membrane</keyword>
<evidence type="ECO:0000256" key="15">
    <source>
        <dbReference type="ARBA" id="ARBA00044780"/>
    </source>
</evidence>
<dbReference type="InterPro" id="IPR015894">
    <property type="entry name" value="Guanylate-bd_N"/>
</dbReference>
<dbReference type="PROSITE" id="PS50850">
    <property type="entry name" value="MFS"/>
    <property type="match status" value="1"/>
</dbReference>
<feature type="region of interest" description="Disordered" evidence="17">
    <location>
        <begin position="1134"/>
        <end position="1193"/>
    </location>
</feature>
<dbReference type="NCBIfam" id="TIGR00879">
    <property type="entry name" value="SP"/>
    <property type="match status" value="1"/>
</dbReference>
<reference evidence="21" key="1">
    <citation type="submission" date="2023-01" db="EMBL/GenBank/DDBJ databases">
        <title>Metagenome sequencing of chrysophaentin producing Chrysophaeum taylorii.</title>
        <authorList>
            <person name="Davison J."/>
            <person name="Bewley C."/>
        </authorList>
    </citation>
    <scope>NUCLEOTIDE SEQUENCE</scope>
    <source>
        <strain evidence="21">NIES-1699</strain>
    </source>
</reference>
<dbReference type="SUPFAM" id="SSF103473">
    <property type="entry name" value="MFS general substrate transporter"/>
    <property type="match status" value="1"/>
</dbReference>
<dbReference type="InterPro" id="IPR020846">
    <property type="entry name" value="MFS_dom"/>
</dbReference>
<dbReference type="InterPro" id="IPR050814">
    <property type="entry name" value="Myo-inositol_Transporter"/>
</dbReference>
<evidence type="ECO:0000256" key="13">
    <source>
        <dbReference type="ARBA" id="ARBA00044668"/>
    </source>
</evidence>
<evidence type="ECO:0000256" key="2">
    <source>
        <dbReference type="ARBA" id="ARBA00011738"/>
    </source>
</evidence>
<evidence type="ECO:0000256" key="16">
    <source>
        <dbReference type="PROSITE-ProRule" id="PRU01052"/>
    </source>
</evidence>
<keyword evidence="6 18" id="KW-1133">Transmembrane helix</keyword>
<dbReference type="InterPro" id="IPR036543">
    <property type="entry name" value="Guanylate-bd_C_sf"/>
</dbReference>
<feature type="compositionally biased region" description="Basic and acidic residues" evidence="17">
    <location>
        <begin position="1149"/>
        <end position="1159"/>
    </location>
</feature>
<evidence type="ECO:0000259" key="20">
    <source>
        <dbReference type="PROSITE" id="PS51715"/>
    </source>
</evidence>
<feature type="domain" description="Major facilitator superfamily (MFS) profile" evidence="19">
    <location>
        <begin position="657"/>
        <end position="1102"/>
    </location>
</feature>
<dbReference type="Gene3D" id="3.40.50.300">
    <property type="entry name" value="P-loop containing nucleotide triphosphate hydrolases"/>
    <property type="match status" value="1"/>
</dbReference>
<comment type="catalytic activity">
    <reaction evidence="9">
        <text>D-galactose(in) = D-galactose(out)</text>
        <dbReference type="Rhea" id="RHEA:34915"/>
        <dbReference type="ChEBI" id="CHEBI:4139"/>
    </reaction>
    <physiologicalReaction direction="right-to-left" evidence="9">
        <dbReference type="Rhea" id="RHEA:34917"/>
    </physiologicalReaction>
</comment>
<dbReference type="GO" id="GO:0005525">
    <property type="term" value="F:GTP binding"/>
    <property type="evidence" value="ECO:0007669"/>
    <property type="project" value="UniProtKB-KW"/>
</dbReference>
<dbReference type="EMBL" id="JAQMWT010000695">
    <property type="protein sequence ID" value="KAJ8598077.1"/>
    <property type="molecule type" value="Genomic_DNA"/>
</dbReference>
<dbReference type="Pfam" id="PF02263">
    <property type="entry name" value="GBP"/>
    <property type="match status" value="1"/>
</dbReference>
<dbReference type="Gene3D" id="1.20.1250.20">
    <property type="entry name" value="MFS general substrate transporter like domains"/>
    <property type="match status" value="1"/>
</dbReference>
<dbReference type="AlphaFoldDB" id="A0AAD7XEC7"/>
<evidence type="ECO:0000256" key="4">
    <source>
        <dbReference type="ARBA" id="ARBA00022692"/>
    </source>
</evidence>
<evidence type="ECO:0000256" key="5">
    <source>
        <dbReference type="ARBA" id="ARBA00022741"/>
    </source>
</evidence>
<dbReference type="Proteomes" id="UP001230188">
    <property type="component" value="Unassembled WGS sequence"/>
</dbReference>
<keyword evidence="22" id="KW-1185">Reference proteome</keyword>
<dbReference type="PROSITE" id="PS51715">
    <property type="entry name" value="G_GB1_RHD3"/>
    <property type="match status" value="1"/>
</dbReference>
<sequence>MAARRSCSCLVKQSESAIGADGELALEVCEEGVELLEALEAPPVVISVAGMYRTGKSFFLNRLGGGRPELGVGSTTEPHTRGIWIWHVPAAAAAAPPLILMDTEGLASSDRDESYDAKIFSLALLLSSYVVLNVVGVIDDATIERLHVVTQVATSIIVSERDGGSVSEHFPPLVVLVRDFALRPTKDGAPLGDNEYLEEALRDREDRRRPRRNQTRKTLRTVFPSRACCTLVRPVSDEDALRRAANLSDDELRPEFVEKLARLKAAILEGCGEENVAPRADIKRVLGHACGGATLAALTRKHVDAINSGAAPSIAGAWEAASRDVCARAVEAAEDAYAPDLPADGTLPAHAERPLNRTADVDALHRDAVLRAVAVFEARAVAPARNEARDRLDRRLAARAESLAADVVARSVAACVDDDPAPVPALDDPEEAGFVEATTDFLERRISRLESIARGPRRDAFLKRARFDAERAAVATCASRVSRLHAARRTAERERREAAIDAASERTRAAEERANWQATRADNAEAAARAATDELRAARRELLDEAAEIDSLRERAASLARERLAVGAAAHALGRLVAAVEAADARDADARRHAAELGELAFRVKDETRRSLLDEADHQQQQQPKEFFAPLGKLWAVGRDKVASVAEHSMSSTLLVLNVAACLSGFLFGYDTGVVSGAVEDVQKTLRLSTHATETAVAATPFGACVFSLVAAPLNALIGRRSTLLIAALSYTLGAVLVGSAWNLSSLVAGRTGLGVGVGLGSMTVPIFIAEVAPADRRGRMVTLYDMNIVFGQVVAGVVNGAALYANRGAWRFTMGAAALPAIIQGGLLLGLPESPRWLLHAGRRDAAIDALKRVRVSGDRAVVPGAVASELAAIELLVSKEREARRAEMIDSKFFFSWHNNPWAAVARTPARRRALAVGVAIMVVQALSGINAIMYYGASIARQVGLKRKQAVWTAAVFDVAQLCGVIASIARMDSDGRRTLALRSTSGVCVALFAMAACSPPSAIKTSIGVLLACIFYLFLFGSGLSGVAWTLNSEIHPLVTRSHAQSLAVSTNWACNFAISYFFLSVSTTAGPAVAFSAFLAASLAGLLWLFCFLPETKGVSLEHLELRFERPLSKHAALPMVTPLADEGGGGGIPAAPCKPHHPLHLDDHDDDDHHHHHQYQGESKRGDVPRHHQRRNSDENFVEVELV</sequence>
<feature type="transmembrane region" description="Helical" evidence="18">
    <location>
        <begin position="811"/>
        <end position="832"/>
    </location>
</feature>
<evidence type="ECO:0000256" key="8">
    <source>
        <dbReference type="ARBA" id="ARBA00023136"/>
    </source>
</evidence>
<evidence type="ECO:0000256" key="1">
    <source>
        <dbReference type="ARBA" id="ARBA00004141"/>
    </source>
</evidence>
<feature type="compositionally biased region" description="Basic and acidic residues" evidence="17">
    <location>
        <begin position="1168"/>
        <end position="1184"/>
    </location>
</feature>
<feature type="transmembrane region" description="Helical" evidence="18">
    <location>
        <begin position="916"/>
        <end position="940"/>
    </location>
</feature>
<gene>
    <name evidence="21" type="ORF">CTAYLR_005577</name>
</gene>
<dbReference type="Pfam" id="PF00083">
    <property type="entry name" value="Sugar_tr"/>
    <property type="match status" value="1"/>
</dbReference>
<feature type="transmembrane region" description="Helical" evidence="18">
    <location>
        <begin position="1074"/>
        <end position="1098"/>
    </location>
</feature>
<dbReference type="GO" id="GO:0016324">
    <property type="term" value="C:apical plasma membrane"/>
    <property type="evidence" value="ECO:0007669"/>
    <property type="project" value="TreeGrafter"/>
</dbReference>
<keyword evidence="7" id="KW-0342">GTP-binding</keyword>
<dbReference type="InterPro" id="IPR027417">
    <property type="entry name" value="P-loop_NTPase"/>
</dbReference>
<keyword evidence="4 18" id="KW-0812">Transmembrane</keyword>
<evidence type="ECO:0000256" key="10">
    <source>
        <dbReference type="ARBA" id="ARBA00044648"/>
    </source>
</evidence>
<proteinExistence type="inferred from homology"/>
<dbReference type="GO" id="GO:0005366">
    <property type="term" value="F:myo-inositol:proton symporter activity"/>
    <property type="evidence" value="ECO:0007669"/>
    <property type="project" value="TreeGrafter"/>
</dbReference>
<dbReference type="PANTHER" id="PTHR48020">
    <property type="entry name" value="PROTON MYO-INOSITOL COTRANSPORTER"/>
    <property type="match status" value="1"/>
</dbReference>
<comment type="caution">
    <text evidence="21">The sequence shown here is derived from an EMBL/GenBank/DDBJ whole genome shotgun (WGS) entry which is preliminary data.</text>
</comment>
<feature type="transmembrane region" description="Helical" evidence="18">
    <location>
        <begin position="1048"/>
        <end position="1068"/>
    </location>
</feature>
<feature type="transmembrane region" description="Helical" evidence="18">
    <location>
        <begin position="754"/>
        <end position="773"/>
    </location>
</feature>
<evidence type="ECO:0000256" key="17">
    <source>
        <dbReference type="SAM" id="MobiDB-lite"/>
    </source>
</evidence>
<comment type="subcellular location">
    <subcellularLocation>
        <location evidence="1">Membrane</location>
        <topology evidence="1">Multi-pass membrane protein</topology>
    </subcellularLocation>
</comment>
<dbReference type="PANTHER" id="PTHR48020:SF12">
    <property type="entry name" value="PROTON MYO-INOSITOL COTRANSPORTER"/>
    <property type="match status" value="1"/>
</dbReference>
<comment type="catalytic activity">
    <reaction evidence="13">
        <text>D-glucosamine(out) = D-glucosamine(in)</text>
        <dbReference type="Rhea" id="RHEA:78423"/>
        <dbReference type="ChEBI" id="CHEBI:58723"/>
    </reaction>
    <physiologicalReaction direction="left-to-right" evidence="13">
        <dbReference type="Rhea" id="RHEA:78424"/>
    </physiologicalReaction>
</comment>
<comment type="catalytic activity">
    <reaction evidence="12">
        <text>D-mannose(out) = D-mannose(in)</text>
        <dbReference type="Rhea" id="RHEA:78391"/>
        <dbReference type="ChEBI" id="CHEBI:4208"/>
    </reaction>
    <physiologicalReaction direction="left-to-right" evidence="12">
        <dbReference type="Rhea" id="RHEA:78392"/>
    </physiologicalReaction>
</comment>
<comment type="subunit">
    <text evidence="2">Homodimer.</text>
</comment>
<evidence type="ECO:0000256" key="9">
    <source>
        <dbReference type="ARBA" id="ARBA00044637"/>
    </source>
</evidence>
<dbReference type="SUPFAM" id="SSF52540">
    <property type="entry name" value="P-loop containing nucleoside triphosphate hydrolases"/>
    <property type="match status" value="1"/>
</dbReference>
<comment type="catalytic activity">
    <reaction evidence="10">
        <text>D-glucose(out) = D-glucose(in)</text>
        <dbReference type="Rhea" id="RHEA:60376"/>
        <dbReference type="ChEBI" id="CHEBI:4167"/>
    </reaction>
    <physiologicalReaction direction="left-to-right" evidence="10">
        <dbReference type="Rhea" id="RHEA:60377"/>
    </physiologicalReaction>
</comment>
<keyword evidence="3" id="KW-0813">Transport</keyword>
<feature type="transmembrane region" description="Helical" evidence="18">
    <location>
        <begin position="1013"/>
        <end position="1036"/>
    </location>
</feature>
<feature type="transmembrane region" description="Helical" evidence="18">
    <location>
        <begin position="952"/>
        <end position="973"/>
    </location>
</feature>
<evidence type="ECO:0000313" key="22">
    <source>
        <dbReference type="Proteomes" id="UP001230188"/>
    </source>
</evidence>
<dbReference type="InterPro" id="IPR030386">
    <property type="entry name" value="G_GB1_RHD3_dom"/>
</dbReference>
<feature type="domain" description="GB1/RHD3-type G" evidence="20">
    <location>
        <begin position="40"/>
        <end position="267"/>
    </location>
</feature>
<keyword evidence="5" id="KW-0547">Nucleotide-binding</keyword>